<gene>
    <name evidence="10" type="ORF">SK128_009057</name>
</gene>
<evidence type="ECO:0000256" key="1">
    <source>
        <dbReference type="ARBA" id="ARBA00004123"/>
    </source>
</evidence>
<dbReference type="CDD" id="cd00086">
    <property type="entry name" value="homeodomain"/>
    <property type="match status" value="1"/>
</dbReference>
<evidence type="ECO:0008006" key="12">
    <source>
        <dbReference type="Google" id="ProtNLM"/>
    </source>
</evidence>
<evidence type="ECO:0000313" key="10">
    <source>
        <dbReference type="EMBL" id="KAK7078129.1"/>
    </source>
</evidence>
<accession>A0AAN9A8J9</accession>
<keyword evidence="4 5" id="KW-0539">Nucleus</keyword>
<dbReference type="GO" id="GO:0000981">
    <property type="term" value="F:DNA-binding transcription factor activity, RNA polymerase II-specific"/>
    <property type="evidence" value="ECO:0007669"/>
    <property type="project" value="InterPro"/>
</dbReference>
<feature type="domain" description="OAR" evidence="9">
    <location>
        <begin position="289"/>
        <end position="302"/>
    </location>
</feature>
<dbReference type="AlphaFoldDB" id="A0AAN9A8J9"/>
<dbReference type="SMART" id="SM00389">
    <property type="entry name" value="HOX"/>
    <property type="match status" value="1"/>
</dbReference>
<dbReference type="PROSITE" id="PS50803">
    <property type="entry name" value="OAR"/>
    <property type="match status" value="1"/>
</dbReference>
<dbReference type="Gene3D" id="1.10.10.60">
    <property type="entry name" value="Homeodomain-like"/>
    <property type="match status" value="1"/>
</dbReference>
<dbReference type="GO" id="GO:0005634">
    <property type="term" value="C:nucleus"/>
    <property type="evidence" value="ECO:0007669"/>
    <property type="project" value="UniProtKB-SubCell"/>
</dbReference>
<reference evidence="10 11" key="1">
    <citation type="submission" date="2023-11" db="EMBL/GenBank/DDBJ databases">
        <title>Halocaridina rubra genome assembly.</title>
        <authorList>
            <person name="Smith C."/>
        </authorList>
    </citation>
    <scope>NUCLEOTIDE SEQUENCE [LARGE SCALE GENOMIC DNA]</scope>
    <source>
        <strain evidence="10">EP-1</strain>
        <tissue evidence="10">Whole</tissue>
    </source>
</reference>
<dbReference type="InterPro" id="IPR001356">
    <property type="entry name" value="HD"/>
</dbReference>
<sequence>MAWHCDHMQCKLTTFTNFQLEELERAFHRTHYPDVFFREELALRIDLTEARVQVWFQNRRAKWRKQEKLAAKHQQAAVATQAAAAAAQQAAVVQQAVVAQHNSSNAVLPTSHDHVTSSMPQPSGMATPPGVATSSTVNNPNNGSPTSNTQIHSSSQHLSFGSSSPGVSIPCLGMEWTSPFTSTLSTPPPPTTPTGSPSVPSAPSPVLSNPYYLGVKPPDLGDQEDEKPNIHQSFGPTGASLHQSFAPAGLSFSNSGLSIPPSLSFTPSCLSLTPTSLSLTPTSLNLTPTSLAQLRMRAREHTSSFINLSSD</sequence>
<organism evidence="10 11">
    <name type="scientific">Halocaridina rubra</name>
    <name type="common">Hawaiian red shrimp</name>
    <dbReference type="NCBI Taxonomy" id="373956"/>
    <lineage>
        <taxon>Eukaryota</taxon>
        <taxon>Metazoa</taxon>
        <taxon>Ecdysozoa</taxon>
        <taxon>Arthropoda</taxon>
        <taxon>Crustacea</taxon>
        <taxon>Multicrustacea</taxon>
        <taxon>Malacostraca</taxon>
        <taxon>Eumalacostraca</taxon>
        <taxon>Eucarida</taxon>
        <taxon>Decapoda</taxon>
        <taxon>Pleocyemata</taxon>
        <taxon>Caridea</taxon>
        <taxon>Atyoidea</taxon>
        <taxon>Atyidae</taxon>
        <taxon>Halocaridina</taxon>
    </lineage>
</organism>
<dbReference type="GO" id="GO:0000977">
    <property type="term" value="F:RNA polymerase II transcription regulatory region sequence-specific DNA binding"/>
    <property type="evidence" value="ECO:0007669"/>
    <property type="project" value="TreeGrafter"/>
</dbReference>
<feature type="domain" description="Homeobox" evidence="8">
    <location>
        <begin position="6"/>
        <end position="66"/>
    </location>
</feature>
<dbReference type="PROSITE" id="PS00027">
    <property type="entry name" value="HOMEOBOX_1"/>
    <property type="match status" value="1"/>
</dbReference>
<evidence type="ECO:0000256" key="6">
    <source>
        <dbReference type="RuleBase" id="RU000682"/>
    </source>
</evidence>
<keyword evidence="2 5" id="KW-0238">DNA-binding</keyword>
<evidence type="ECO:0000259" key="9">
    <source>
        <dbReference type="PROSITE" id="PS50803"/>
    </source>
</evidence>
<dbReference type="PANTHER" id="PTHR24329">
    <property type="entry name" value="HOMEOBOX PROTEIN ARISTALESS"/>
    <property type="match status" value="1"/>
</dbReference>
<dbReference type="FunFam" id="1.10.10.60:FF:000679">
    <property type="entry name" value="Homeobox protein aristaless"/>
    <property type="match status" value="1"/>
</dbReference>
<comment type="caution">
    <text evidence="10">The sequence shown here is derived from an EMBL/GenBank/DDBJ whole genome shotgun (WGS) entry which is preliminary data.</text>
</comment>
<dbReference type="InterPro" id="IPR017970">
    <property type="entry name" value="Homeobox_CS"/>
</dbReference>
<evidence type="ECO:0000313" key="11">
    <source>
        <dbReference type="Proteomes" id="UP001381693"/>
    </source>
</evidence>
<feature type="compositionally biased region" description="Low complexity" evidence="7">
    <location>
        <begin position="193"/>
        <end position="205"/>
    </location>
</feature>
<evidence type="ECO:0000256" key="5">
    <source>
        <dbReference type="PROSITE-ProRule" id="PRU00108"/>
    </source>
</evidence>
<name>A0AAN9A8J9_HALRR</name>
<feature type="region of interest" description="Disordered" evidence="7">
    <location>
        <begin position="106"/>
        <end position="164"/>
    </location>
</feature>
<dbReference type="PANTHER" id="PTHR24329:SF543">
    <property type="entry name" value="FI01017P-RELATED"/>
    <property type="match status" value="1"/>
</dbReference>
<keyword evidence="3 5" id="KW-0371">Homeobox</keyword>
<comment type="subcellular location">
    <subcellularLocation>
        <location evidence="1 5 6">Nucleus</location>
    </subcellularLocation>
</comment>
<feature type="compositionally biased region" description="Low complexity" evidence="7">
    <location>
        <begin position="133"/>
        <end position="164"/>
    </location>
</feature>
<feature type="region of interest" description="Disordered" evidence="7">
    <location>
        <begin position="180"/>
        <end position="207"/>
    </location>
</feature>
<dbReference type="InterPro" id="IPR003654">
    <property type="entry name" value="OAR_dom"/>
</dbReference>
<dbReference type="SUPFAM" id="SSF46689">
    <property type="entry name" value="Homeodomain-like"/>
    <property type="match status" value="1"/>
</dbReference>
<dbReference type="Proteomes" id="UP001381693">
    <property type="component" value="Unassembled WGS sequence"/>
</dbReference>
<evidence type="ECO:0000256" key="3">
    <source>
        <dbReference type="ARBA" id="ARBA00023155"/>
    </source>
</evidence>
<evidence type="ECO:0000256" key="2">
    <source>
        <dbReference type="ARBA" id="ARBA00023125"/>
    </source>
</evidence>
<dbReference type="InterPro" id="IPR009057">
    <property type="entry name" value="Homeodomain-like_sf"/>
</dbReference>
<dbReference type="InterPro" id="IPR050649">
    <property type="entry name" value="Paired_Homeobox_TFs"/>
</dbReference>
<protein>
    <recommendedName>
        <fullName evidence="12">Homeobox domain-containing protein</fullName>
    </recommendedName>
</protein>
<proteinExistence type="predicted"/>
<evidence type="ECO:0000256" key="7">
    <source>
        <dbReference type="SAM" id="MobiDB-lite"/>
    </source>
</evidence>
<evidence type="ECO:0000259" key="8">
    <source>
        <dbReference type="PROSITE" id="PS50071"/>
    </source>
</evidence>
<keyword evidence="11" id="KW-1185">Reference proteome</keyword>
<dbReference type="EMBL" id="JAXCGZ010008001">
    <property type="protein sequence ID" value="KAK7078129.1"/>
    <property type="molecule type" value="Genomic_DNA"/>
</dbReference>
<evidence type="ECO:0000256" key="4">
    <source>
        <dbReference type="ARBA" id="ARBA00023242"/>
    </source>
</evidence>
<feature type="DNA-binding region" description="Homeobox" evidence="5">
    <location>
        <begin position="8"/>
        <end position="67"/>
    </location>
</feature>
<dbReference type="PROSITE" id="PS50071">
    <property type="entry name" value="HOMEOBOX_2"/>
    <property type="match status" value="1"/>
</dbReference>
<dbReference type="Pfam" id="PF00046">
    <property type="entry name" value="Homeodomain"/>
    <property type="match status" value="1"/>
</dbReference>